<sequence>MFRFRGAAPALKPEGALKRAEELLGVGQKQNALQTLHDTITNKRHQRNWNKAFEQAMLKYVDICVDMKAGRKCKDALINYRNACQQVNVGSLEEVIKYLLQVASARAEEASKAAAAQLDAVEDLEAEASPEEMMLSYVSGEKSKDRTDREVVTPWFKFLWETYRNVLDILRNNSRLEALYAMVAARACQFCLTYKRTTEFRRLCDIVRNHLSNLLKYRDQGGRDRTDLNVPATWELYVEMRFTQLRTACDLELWAEAFRSVEDIQGLFLLAPKGCKPKAGLMATYYAKLTQIFTKSESRLYSAYAWYRLFTFTRINNKSLGGADLAMMASNVVLSALSILPYDQAARHDADPAAAAERATKMAAILGFNVERRDGRSLLSRDALIADIEKKGLLLLVPAEVKQLFSLLESDFNPLQLCKVVAPLLEQLNALNQPVTGASPVQDMPLEAYSVPLQRVAVAKMVRQLSEVYSVMRVSHMSELAPFIGFGQAEQMIVDAVRSGYFQARFDHKNNTVHFGGQEVESERVRGHIATMAKRLTRALAMINPARAEDKEARRARLVALALQSAEGENERMLRRKHEIEKRKEEAERQAMERERELEEQRQAAEQLAREQEERRKEQERARREAERIQRELEEREQEELKAYMASRGKKVGEGEKLDAKAINKEVLSEQLKQQQELQRKLAKLGKQMDHLERARREEEAPLLAGAHEAKLKEDEELFHSEASAFKAAHRAAWERDLQEKARLAKMEGDREAVAQQIQARRAEEFAALKAARQRALEERREARRQERDIARRREYVRRCRLQLEEKRRAEEEEAERIEQEKREKEAAERQRKLDEIAERQRQREAELEAKSRADRESAASAPPPARSGTYVPAHLRARQGAGGGGAPPPERPAVRDIAPAAAAASSEQREERSGAWRPSRAEDGPPGERGGSYRPPVRRDGEPERGGYRPPGQRGEEERGGASGSYRPPVRREDDRDRGSGGAYRPPTQRGTGSRW</sequence>
<keyword evidence="2 5" id="KW-0396">Initiation factor</keyword>
<dbReference type="PANTHER" id="PTHR14005">
    <property type="entry name" value="EUKARYOTIC TRANSLATION INITIATION FACTOR 3, THETA SUBUNIT"/>
    <property type="match status" value="1"/>
</dbReference>
<evidence type="ECO:0000256" key="6">
    <source>
        <dbReference type="SAM" id="MobiDB-lite"/>
    </source>
</evidence>
<feature type="compositionally biased region" description="Basic and acidic residues" evidence="6">
    <location>
        <begin position="569"/>
        <end position="597"/>
    </location>
</feature>
<keyword evidence="3 5" id="KW-0694">RNA-binding</keyword>
<dbReference type="HAMAP" id="MF_03000">
    <property type="entry name" value="eIF3a"/>
    <property type="match status" value="1"/>
</dbReference>
<feature type="compositionally biased region" description="Basic and acidic residues" evidence="6">
    <location>
        <begin position="808"/>
        <end position="858"/>
    </location>
</feature>
<protein>
    <recommendedName>
        <fullName evidence="5">Eukaryotic translation initiation factor 3 subunit A</fullName>
        <shortName evidence="5">eIF3a</shortName>
    </recommendedName>
    <alternativeName>
        <fullName evidence="5">Eukaryotic translation initiation factor 3 subunit 10</fullName>
    </alternativeName>
</protein>
<comment type="subcellular location">
    <subcellularLocation>
        <location evidence="5">Cytoplasm</location>
    </subcellularLocation>
</comment>
<feature type="region of interest" description="Disordered" evidence="6">
    <location>
        <begin position="808"/>
        <end position="997"/>
    </location>
</feature>
<feature type="compositionally biased region" description="Basic and acidic residues" evidence="6">
    <location>
        <begin position="938"/>
        <end position="948"/>
    </location>
</feature>
<evidence type="ECO:0000256" key="4">
    <source>
        <dbReference type="ARBA" id="ARBA00022917"/>
    </source>
</evidence>
<dbReference type="GO" id="GO:0033290">
    <property type="term" value="C:eukaryotic 48S preinitiation complex"/>
    <property type="evidence" value="ECO:0007669"/>
    <property type="project" value="UniProtKB-UniRule"/>
</dbReference>
<comment type="caution">
    <text evidence="8">The sequence shown here is derived from an EMBL/GenBank/DDBJ whole genome shotgun (WGS) entry which is preliminary data.</text>
</comment>
<comment type="similarity">
    <text evidence="5">Belongs to the eIF-3 subunit A family.</text>
</comment>
<dbReference type="GO" id="GO:0043614">
    <property type="term" value="C:multi-eIF complex"/>
    <property type="evidence" value="ECO:0007669"/>
    <property type="project" value="TreeGrafter"/>
</dbReference>
<organism evidence="8 9">
    <name type="scientific">Chlorella sorokiniana</name>
    <name type="common">Freshwater green alga</name>
    <dbReference type="NCBI Taxonomy" id="3076"/>
    <lineage>
        <taxon>Eukaryota</taxon>
        <taxon>Viridiplantae</taxon>
        <taxon>Chlorophyta</taxon>
        <taxon>core chlorophytes</taxon>
        <taxon>Trebouxiophyceae</taxon>
        <taxon>Chlorellales</taxon>
        <taxon>Chlorellaceae</taxon>
        <taxon>Chlorella clade</taxon>
        <taxon>Chlorella</taxon>
    </lineage>
</organism>
<dbReference type="SMART" id="SM00088">
    <property type="entry name" value="PINT"/>
    <property type="match status" value="1"/>
</dbReference>
<dbReference type="STRING" id="3076.A0A2P6TYK1"/>
<proteinExistence type="inferred from homology"/>
<evidence type="ECO:0000313" key="8">
    <source>
        <dbReference type="EMBL" id="PRW59149.1"/>
    </source>
</evidence>
<dbReference type="AlphaFoldDB" id="A0A2P6TYK1"/>
<accession>A0A2P6TYK1</accession>
<feature type="region of interest" description="Disordered" evidence="6">
    <location>
        <begin position="568"/>
        <end position="597"/>
    </location>
</feature>
<keyword evidence="4 5" id="KW-0648">Protein biosynthesis</keyword>
<dbReference type="Gene3D" id="1.25.40.860">
    <property type="match status" value="2"/>
</dbReference>
<dbReference type="Proteomes" id="UP000239899">
    <property type="component" value="Unassembled WGS sequence"/>
</dbReference>
<evidence type="ECO:0000256" key="1">
    <source>
        <dbReference type="ARBA" id="ARBA00022490"/>
    </source>
</evidence>
<keyword evidence="1 5" id="KW-0963">Cytoplasm</keyword>
<dbReference type="GO" id="GO:0016282">
    <property type="term" value="C:eukaryotic 43S preinitiation complex"/>
    <property type="evidence" value="ECO:0007669"/>
    <property type="project" value="UniProtKB-UniRule"/>
</dbReference>
<evidence type="ECO:0000256" key="5">
    <source>
        <dbReference type="HAMAP-Rule" id="MF_03000"/>
    </source>
</evidence>
<dbReference type="GO" id="GO:0071540">
    <property type="term" value="C:eukaryotic translation initiation factor 3 complex, eIF3e"/>
    <property type="evidence" value="ECO:0007669"/>
    <property type="project" value="TreeGrafter"/>
</dbReference>
<dbReference type="PANTHER" id="PTHR14005:SF0">
    <property type="entry name" value="EUKARYOTIC TRANSLATION INITIATION FACTOR 3 SUBUNIT A"/>
    <property type="match status" value="1"/>
</dbReference>
<comment type="function">
    <text evidence="5">RNA-binding component of the eukaryotic translation initiation factor 3 (eIF-3) complex, which is involved in protein synthesis of a specialized repertoire of mRNAs and, together with other initiation factors, stimulates binding of mRNA and methionyl-tRNAi to the 40S ribosome. The eIF-3 complex specifically targets and initiates translation of a subset of mRNAs involved in cell proliferation.</text>
</comment>
<feature type="compositionally biased region" description="Basic and acidic residues" evidence="6">
    <location>
        <begin position="908"/>
        <end position="924"/>
    </location>
</feature>
<dbReference type="Pfam" id="PF22591">
    <property type="entry name" value="eIF3a_PCI_TPR-like"/>
    <property type="match status" value="1"/>
</dbReference>
<keyword evidence="9" id="KW-1185">Reference proteome</keyword>
<dbReference type="InterPro" id="IPR000717">
    <property type="entry name" value="PCI_dom"/>
</dbReference>
<dbReference type="GO" id="GO:0002188">
    <property type="term" value="P:translation reinitiation"/>
    <property type="evidence" value="ECO:0007669"/>
    <property type="project" value="TreeGrafter"/>
</dbReference>
<dbReference type="Gene3D" id="4.10.860.10">
    <property type="entry name" value="UVR domain"/>
    <property type="match status" value="1"/>
</dbReference>
<dbReference type="EMBL" id="LHPG02000004">
    <property type="protein sequence ID" value="PRW59149.1"/>
    <property type="molecule type" value="Genomic_DNA"/>
</dbReference>
<evidence type="ECO:0000256" key="3">
    <source>
        <dbReference type="ARBA" id="ARBA00022884"/>
    </source>
</evidence>
<feature type="domain" description="PCI" evidence="7">
    <location>
        <begin position="325"/>
        <end position="520"/>
    </location>
</feature>
<dbReference type="GO" id="GO:0001732">
    <property type="term" value="P:formation of cytoplasmic translation initiation complex"/>
    <property type="evidence" value="ECO:0007669"/>
    <property type="project" value="UniProtKB-UniRule"/>
</dbReference>
<comment type="subunit">
    <text evidence="5">Component of the eukaryotic translation initiation factor 3 (eIF-3) complex.</text>
</comment>
<feature type="coiled-coil region" evidence="5">
    <location>
        <begin position="668"/>
        <end position="695"/>
    </location>
</feature>
<name>A0A2P6TYK1_CHLSO</name>
<gene>
    <name evidence="8" type="ORF">C2E21_2052</name>
</gene>
<evidence type="ECO:0000313" key="9">
    <source>
        <dbReference type="Proteomes" id="UP000239899"/>
    </source>
</evidence>
<reference evidence="8 9" key="1">
    <citation type="journal article" date="2018" name="Plant J.">
        <title>Genome sequences of Chlorella sorokiniana UTEX 1602 and Micractinium conductrix SAG 241.80: implications to maltose excretion by a green alga.</title>
        <authorList>
            <person name="Arriola M.B."/>
            <person name="Velmurugan N."/>
            <person name="Zhang Y."/>
            <person name="Plunkett M.H."/>
            <person name="Hondzo H."/>
            <person name="Barney B.M."/>
        </authorList>
    </citation>
    <scope>NUCLEOTIDE SEQUENCE [LARGE SCALE GENOMIC DNA]</scope>
    <source>
        <strain evidence="9">UTEX 1602</strain>
    </source>
</reference>
<evidence type="ECO:0000256" key="2">
    <source>
        <dbReference type="ARBA" id="ARBA00022540"/>
    </source>
</evidence>
<evidence type="ECO:0000259" key="7">
    <source>
        <dbReference type="PROSITE" id="PS50250"/>
    </source>
</evidence>
<dbReference type="GO" id="GO:0003729">
    <property type="term" value="F:mRNA binding"/>
    <property type="evidence" value="ECO:0007669"/>
    <property type="project" value="TreeGrafter"/>
</dbReference>
<dbReference type="GO" id="GO:0071541">
    <property type="term" value="C:eukaryotic translation initiation factor 3 complex, eIF3m"/>
    <property type="evidence" value="ECO:0007669"/>
    <property type="project" value="TreeGrafter"/>
</dbReference>
<dbReference type="InterPro" id="IPR027512">
    <property type="entry name" value="EIF3A"/>
</dbReference>
<keyword evidence="5" id="KW-0175">Coiled coil</keyword>
<dbReference type="PROSITE" id="PS50250">
    <property type="entry name" value="PCI"/>
    <property type="match status" value="1"/>
</dbReference>
<feature type="compositionally biased region" description="Low complexity" evidence="6">
    <location>
        <begin position="896"/>
        <end position="907"/>
    </location>
</feature>
<dbReference type="Pfam" id="PF01399">
    <property type="entry name" value="PCI"/>
    <property type="match status" value="1"/>
</dbReference>
<dbReference type="GO" id="GO:0003743">
    <property type="term" value="F:translation initiation factor activity"/>
    <property type="evidence" value="ECO:0007669"/>
    <property type="project" value="UniProtKB-UniRule"/>
</dbReference>
<feature type="compositionally biased region" description="Basic and acidic residues" evidence="6">
    <location>
        <begin position="971"/>
        <end position="980"/>
    </location>
</feature>
<dbReference type="OrthoDB" id="18884at2759"/>
<dbReference type="InterPro" id="IPR054711">
    <property type="entry name" value="eIF3a_PCI_TPR-like"/>
</dbReference>